<sequence>DQVLLPPVAEPGEGRAVPGGSRPALRAGAGGHAQGRAARARVPGDQPQRQDAGHRGRRRGRLRQQRHPALPRGQDRPVPAARRLRRTRRAAVLADVRGDRHRPLLGASGAFPAPRAGAERVRREPLPVRGEAPLRHPRRAARAAPVHAGPDLHDRRYGGVGLGAGGALHPGPGRLGDDAQPEAAVRRDQRAPRGRAGERAEGPVRLQIGDGRRGAGEHVPPHLEGGL</sequence>
<name>A0A6J4IYI7_9PROT</name>
<evidence type="ECO:0000313" key="2">
    <source>
        <dbReference type="EMBL" id="CAA9264324.1"/>
    </source>
</evidence>
<gene>
    <name evidence="2" type="ORF">AVDCRST_MAG08-2849</name>
</gene>
<keyword evidence="2" id="KW-0808">Transferase</keyword>
<protein>
    <submittedName>
        <fullName evidence="2">Glutathione S-transferase</fullName>
        <ecNumber evidence="2">2.5.1.18</ecNumber>
    </submittedName>
</protein>
<dbReference type="AlphaFoldDB" id="A0A6J4IYI7"/>
<feature type="region of interest" description="Disordered" evidence="1">
    <location>
        <begin position="1"/>
        <end position="227"/>
    </location>
</feature>
<feature type="non-terminal residue" evidence="2">
    <location>
        <position position="227"/>
    </location>
</feature>
<feature type="compositionally biased region" description="Basic and acidic residues" evidence="1">
    <location>
        <begin position="184"/>
        <end position="202"/>
    </location>
</feature>
<dbReference type="GO" id="GO:0004364">
    <property type="term" value="F:glutathione transferase activity"/>
    <property type="evidence" value="ECO:0007669"/>
    <property type="project" value="UniProtKB-EC"/>
</dbReference>
<feature type="compositionally biased region" description="Basic and acidic residues" evidence="1">
    <location>
        <begin position="210"/>
        <end position="221"/>
    </location>
</feature>
<feature type="non-terminal residue" evidence="2">
    <location>
        <position position="1"/>
    </location>
</feature>
<feature type="compositionally biased region" description="Basic residues" evidence="1">
    <location>
        <begin position="55"/>
        <end position="66"/>
    </location>
</feature>
<organism evidence="2">
    <name type="scientific">uncultured Acetobacteraceae bacterium</name>
    <dbReference type="NCBI Taxonomy" id="169975"/>
    <lineage>
        <taxon>Bacteria</taxon>
        <taxon>Pseudomonadati</taxon>
        <taxon>Pseudomonadota</taxon>
        <taxon>Alphaproteobacteria</taxon>
        <taxon>Acetobacterales</taxon>
        <taxon>Acetobacteraceae</taxon>
        <taxon>environmental samples</taxon>
    </lineage>
</organism>
<dbReference type="EMBL" id="CADCTG010000210">
    <property type="protein sequence ID" value="CAA9264324.1"/>
    <property type="molecule type" value="Genomic_DNA"/>
</dbReference>
<proteinExistence type="predicted"/>
<dbReference type="EC" id="2.5.1.18" evidence="2"/>
<evidence type="ECO:0000256" key="1">
    <source>
        <dbReference type="SAM" id="MobiDB-lite"/>
    </source>
</evidence>
<reference evidence="2" key="1">
    <citation type="submission" date="2020-02" db="EMBL/GenBank/DDBJ databases">
        <authorList>
            <person name="Meier V. D."/>
        </authorList>
    </citation>
    <scope>NUCLEOTIDE SEQUENCE</scope>
    <source>
        <strain evidence="2">AVDCRST_MAG08</strain>
    </source>
</reference>
<feature type="compositionally biased region" description="Basic and acidic residues" evidence="1">
    <location>
        <begin position="117"/>
        <end position="126"/>
    </location>
</feature>
<accession>A0A6J4IYI7</accession>
<feature type="compositionally biased region" description="Gly residues" evidence="1">
    <location>
        <begin position="158"/>
        <end position="168"/>
    </location>
</feature>